<dbReference type="Pfam" id="PF14216">
    <property type="entry name" value="DUF4326"/>
    <property type="match status" value="1"/>
</dbReference>
<dbReference type="Proteomes" id="UP000221999">
    <property type="component" value="Segment"/>
</dbReference>
<accession>A0A248XD39</accession>
<organism evidence="2 3">
    <name type="scientific">Klebsiella phage YMC16/01/N133_KPN_BP</name>
    <dbReference type="NCBI Taxonomy" id="2026102"/>
    <lineage>
        <taxon>Viruses</taxon>
        <taxon>Duplodnaviria</taxon>
        <taxon>Heunggongvirae</taxon>
        <taxon>Uroviricota</taxon>
        <taxon>Caudoviricetes</taxon>
        <taxon>Casjensviridae</taxon>
        <taxon>Seodaemunguvirus</taxon>
        <taxon>Seodaemunguvirus YMC16-01N133</taxon>
    </lineage>
</organism>
<sequence length="88" mass="9919">MPKVYNKHYPGVPDDAVCIERTTEWGNPFPVRGGRTRDQAIDAFREWALSDPDYVRAVKRELSGKDLVCCCKPKRCHGDVLLEIANGS</sequence>
<keyword evidence="3" id="KW-1185">Reference proteome</keyword>
<reference evidence="2 3" key="1">
    <citation type="submission" date="2017-07" db="EMBL/GenBank/DDBJ databases">
        <title>Complete Genome Sequence of the Klebsiella phage YMC16/01/N133_KPN_BP.</title>
        <authorList>
            <person name="Jeon J."/>
            <person name="Yong D."/>
            <person name="Lee K."/>
        </authorList>
    </citation>
    <scope>NUCLEOTIDE SEQUENCE [LARGE SCALE GENOMIC DNA]</scope>
</reference>
<dbReference type="EMBL" id="MF476925">
    <property type="protein sequence ID" value="ASW27623.1"/>
    <property type="molecule type" value="Genomic_DNA"/>
</dbReference>
<gene>
    <name evidence="2" type="ORF">KPNN133_004</name>
</gene>
<protein>
    <recommendedName>
        <fullName evidence="1">DUF4326 domain-containing protein</fullName>
    </recommendedName>
</protein>
<evidence type="ECO:0000313" key="3">
    <source>
        <dbReference type="Proteomes" id="UP000221999"/>
    </source>
</evidence>
<proteinExistence type="predicted"/>
<evidence type="ECO:0000259" key="1">
    <source>
        <dbReference type="Pfam" id="PF14216"/>
    </source>
</evidence>
<dbReference type="InterPro" id="IPR025475">
    <property type="entry name" value="DUF4326"/>
</dbReference>
<name>A0A248XD39_9CAUD</name>
<evidence type="ECO:0000313" key="2">
    <source>
        <dbReference type="EMBL" id="ASW27623.1"/>
    </source>
</evidence>
<feature type="domain" description="DUF4326" evidence="1">
    <location>
        <begin position="13"/>
        <end position="83"/>
    </location>
</feature>